<dbReference type="PANTHER" id="PTHR13620:SF104">
    <property type="entry name" value="EXONUCLEASE 3'-5' DOMAIN-CONTAINING PROTEIN 2"/>
    <property type="match status" value="1"/>
</dbReference>
<dbReference type="SUPFAM" id="SSF53098">
    <property type="entry name" value="Ribonuclease H-like"/>
    <property type="match status" value="1"/>
</dbReference>
<keyword evidence="2" id="KW-0378">Hydrolase</keyword>
<dbReference type="InterPro" id="IPR051132">
    <property type="entry name" value="3-5_Exonuclease_domain"/>
</dbReference>
<dbReference type="EMBL" id="AP017378">
    <property type="protein sequence ID" value="BBD09143.1"/>
    <property type="molecule type" value="Genomic_DNA"/>
</dbReference>
<organism evidence="4 5">
    <name type="scientific">Desulfovibrio ferrophilus</name>
    <dbReference type="NCBI Taxonomy" id="241368"/>
    <lineage>
        <taxon>Bacteria</taxon>
        <taxon>Pseudomonadati</taxon>
        <taxon>Thermodesulfobacteriota</taxon>
        <taxon>Desulfovibrionia</taxon>
        <taxon>Desulfovibrionales</taxon>
        <taxon>Desulfovibrionaceae</taxon>
        <taxon>Desulfovibrio</taxon>
    </lineage>
</organism>
<dbReference type="GO" id="GO:0003676">
    <property type="term" value="F:nucleic acid binding"/>
    <property type="evidence" value="ECO:0007669"/>
    <property type="project" value="InterPro"/>
</dbReference>
<evidence type="ECO:0000256" key="2">
    <source>
        <dbReference type="ARBA" id="ARBA00022801"/>
    </source>
</evidence>
<dbReference type="KEGG" id="dfl:DFE_2417"/>
<dbReference type="PANTHER" id="PTHR13620">
    <property type="entry name" value="3-5 EXONUCLEASE"/>
    <property type="match status" value="1"/>
</dbReference>
<dbReference type="GO" id="GO:0006139">
    <property type="term" value="P:nucleobase-containing compound metabolic process"/>
    <property type="evidence" value="ECO:0007669"/>
    <property type="project" value="InterPro"/>
</dbReference>
<gene>
    <name evidence="4" type="ORF">DFE_2417</name>
</gene>
<reference evidence="4 5" key="1">
    <citation type="journal article" date="2018" name="Sci. Adv.">
        <title>Multi-heme cytochromes provide a pathway for survival in energy-limited environments.</title>
        <authorList>
            <person name="Deng X."/>
            <person name="Dohmae N."/>
            <person name="Nealson K.H."/>
            <person name="Hashimoto K."/>
            <person name="Okamoto A."/>
        </authorList>
    </citation>
    <scope>NUCLEOTIDE SEQUENCE [LARGE SCALE GENOMIC DNA]</scope>
    <source>
        <strain evidence="4 5">IS5</strain>
    </source>
</reference>
<dbReference type="GO" id="GO:0008408">
    <property type="term" value="F:3'-5' exonuclease activity"/>
    <property type="evidence" value="ECO:0007669"/>
    <property type="project" value="InterPro"/>
</dbReference>
<evidence type="ECO:0000259" key="3">
    <source>
        <dbReference type="SMART" id="SM00474"/>
    </source>
</evidence>
<dbReference type="InterPro" id="IPR002562">
    <property type="entry name" value="3'-5'_exonuclease_dom"/>
</dbReference>
<feature type="domain" description="3'-5' exonuclease" evidence="3">
    <location>
        <begin position="64"/>
        <end position="233"/>
    </location>
</feature>
<accession>A0A2Z6B109</accession>
<keyword evidence="1" id="KW-0540">Nuclease</keyword>
<evidence type="ECO:0000313" key="4">
    <source>
        <dbReference type="EMBL" id="BBD09143.1"/>
    </source>
</evidence>
<evidence type="ECO:0000313" key="5">
    <source>
        <dbReference type="Proteomes" id="UP000269883"/>
    </source>
</evidence>
<dbReference type="CDD" id="cd06141">
    <property type="entry name" value="WRN_exo"/>
    <property type="match status" value="1"/>
</dbReference>
<evidence type="ECO:0000256" key="1">
    <source>
        <dbReference type="ARBA" id="ARBA00022722"/>
    </source>
</evidence>
<dbReference type="GO" id="GO:0005737">
    <property type="term" value="C:cytoplasm"/>
    <property type="evidence" value="ECO:0007669"/>
    <property type="project" value="TreeGrafter"/>
</dbReference>
<keyword evidence="4" id="KW-0269">Exonuclease</keyword>
<keyword evidence="5" id="KW-1185">Reference proteome</keyword>
<name>A0A2Z6B109_9BACT</name>
<protein>
    <submittedName>
        <fullName evidence="4">3'-5' exonuclease</fullName>
    </submittedName>
</protein>
<dbReference type="SMART" id="SM00474">
    <property type="entry name" value="35EXOc"/>
    <property type="match status" value="1"/>
</dbReference>
<dbReference type="Pfam" id="PF01612">
    <property type="entry name" value="DNA_pol_A_exo1"/>
    <property type="match status" value="1"/>
</dbReference>
<dbReference type="AlphaFoldDB" id="A0A2Z6B109"/>
<dbReference type="InterPro" id="IPR012337">
    <property type="entry name" value="RNaseH-like_sf"/>
</dbReference>
<proteinExistence type="predicted"/>
<sequence>MTPWVATLEKAALQCILIFTNTARNHPGLNALSTITMIDIEQYRRKISKDEINELPLQGYEGDIMLVTNEEDAEYAVNEIADEPLLGFDTESRPAFKKGMYFLPSLIQIATSSKVYIFQLSKTPFPEALRAIFEDKKVIKSGVAVRDDVKDLQKLEPFKDAGFLDLGAIALEHKLETHGLRNLAAKFLGIRISKAARCTNWANKSLTKAQIRYAATDAWISRELFLQMNDAGLIPTNGNGKKPKKK</sequence>
<dbReference type="Gene3D" id="3.30.420.10">
    <property type="entry name" value="Ribonuclease H-like superfamily/Ribonuclease H"/>
    <property type="match status" value="1"/>
</dbReference>
<dbReference type="Proteomes" id="UP000269883">
    <property type="component" value="Chromosome"/>
</dbReference>
<dbReference type="InterPro" id="IPR036397">
    <property type="entry name" value="RNaseH_sf"/>
</dbReference>